<evidence type="ECO:0000313" key="8">
    <source>
        <dbReference type="EMBL" id="NNU15670.1"/>
    </source>
</evidence>
<keyword evidence="6 7" id="KW-0862">Zinc</keyword>
<dbReference type="EC" id="3.1.-.-" evidence="7"/>
<dbReference type="Pfam" id="PF02130">
    <property type="entry name" value="YbeY"/>
    <property type="match status" value="1"/>
</dbReference>
<dbReference type="InterPro" id="IPR002036">
    <property type="entry name" value="YbeY"/>
</dbReference>
<keyword evidence="9" id="KW-1185">Reference proteome</keyword>
<comment type="similarity">
    <text evidence="1 7">Belongs to the endoribonuclease YbeY family.</text>
</comment>
<feature type="binding site" evidence="7">
    <location>
        <position position="116"/>
    </location>
    <ligand>
        <name>Zn(2+)</name>
        <dbReference type="ChEBI" id="CHEBI:29105"/>
        <note>catalytic</note>
    </ligand>
</feature>
<dbReference type="PANTHER" id="PTHR46986">
    <property type="entry name" value="ENDORIBONUCLEASE YBEY, CHLOROPLASTIC"/>
    <property type="match status" value="1"/>
</dbReference>
<protein>
    <recommendedName>
        <fullName evidence="7">Endoribonuclease YbeY</fullName>
        <ecNumber evidence="7">3.1.-.-</ecNumber>
    </recommendedName>
</protein>
<dbReference type="Gene3D" id="3.40.390.30">
    <property type="entry name" value="Metalloproteases ('zincins'), catalytic domain"/>
    <property type="match status" value="1"/>
</dbReference>
<dbReference type="InterPro" id="IPR020549">
    <property type="entry name" value="YbeY_CS"/>
</dbReference>
<dbReference type="PANTHER" id="PTHR46986:SF1">
    <property type="entry name" value="ENDORIBONUCLEASE YBEY, CHLOROPLASTIC"/>
    <property type="match status" value="1"/>
</dbReference>
<gene>
    <name evidence="7 8" type="primary">ybeY</name>
    <name evidence="8" type="ORF">HK107_04980</name>
</gene>
<keyword evidence="2 7" id="KW-0540">Nuclease</keyword>
<comment type="subcellular location">
    <subcellularLocation>
        <location evidence="7">Cytoplasm</location>
    </subcellularLocation>
</comment>
<dbReference type="PROSITE" id="PS01306">
    <property type="entry name" value="UPF0054"/>
    <property type="match status" value="1"/>
</dbReference>
<evidence type="ECO:0000256" key="4">
    <source>
        <dbReference type="ARBA" id="ARBA00022759"/>
    </source>
</evidence>
<proteinExistence type="inferred from homology"/>
<feature type="binding site" evidence="7">
    <location>
        <position position="126"/>
    </location>
    <ligand>
        <name>Zn(2+)</name>
        <dbReference type="ChEBI" id="CHEBI:29105"/>
        <note>catalytic</note>
    </ligand>
</feature>
<evidence type="ECO:0000256" key="2">
    <source>
        <dbReference type="ARBA" id="ARBA00022722"/>
    </source>
</evidence>
<evidence type="ECO:0000256" key="3">
    <source>
        <dbReference type="ARBA" id="ARBA00022723"/>
    </source>
</evidence>
<accession>A0A7Y3RKI1</accession>
<dbReference type="Proteomes" id="UP000536835">
    <property type="component" value="Unassembled WGS sequence"/>
</dbReference>
<dbReference type="GO" id="GO:0008270">
    <property type="term" value="F:zinc ion binding"/>
    <property type="evidence" value="ECO:0007669"/>
    <property type="project" value="UniProtKB-UniRule"/>
</dbReference>
<dbReference type="HAMAP" id="MF_00009">
    <property type="entry name" value="Endoribonucl_YbeY"/>
    <property type="match status" value="1"/>
</dbReference>
<sequence length="157" mass="17269">MNIDIIIADEAWEQLSPQALADRSFSAVREETGDPALERVVSALFTSDAEVQALNLEHRGKDKPTNVLSFPSDEIPGLPEEHQPLGDLALAYETCAHEAEEKGITAEAHTTHLIVHGLLHLLGYDHISEDEAEIMEDLERRILARLGIGDPYAEPGQ</sequence>
<feature type="binding site" evidence="7">
    <location>
        <position position="120"/>
    </location>
    <ligand>
        <name>Zn(2+)</name>
        <dbReference type="ChEBI" id="CHEBI:29105"/>
        <note>catalytic</note>
    </ligand>
</feature>
<evidence type="ECO:0000256" key="6">
    <source>
        <dbReference type="ARBA" id="ARBA00022833"/>
    </source>
</evidence>
<comment type="cofactor">
    <cofactor evidence="7">
        <name>Zn(2+)</name>
        <dbReference type="ChEBI" id="CHEBI:29105"/>
    </cofactor>
    <text evidence="7">Binds 1 zinc ion.</text>
</comment>
<comment type="function">
    <text evidence="7">Single strand-specific metallo-endoribonuclease involved in late-stage 70S ribosome quality control and in maturation of the 3' terminus of the 16S rRNA.</text>
</comment>
<keyword evidence="7" id="KW-0698">rRNA processing</keyword>
<evidence type="ECO:0000256" key="5">
    <source>
        <dbReference type="ARBA" id="ARBA00022801"/>
    </source>
</evidence>
<reference evidence="8 9" key="1">
    <citation type="submission" date="2020-05" db="EMBL/GenBank/DDBJ databases">
        <title>Parvularcula mediterraneae sp. nov., isolated from polypropylene straw from shallow seawater of the seashore of Laganas in Zakynthos island, Greece.</title>
        <authorList>
            <person name="Szabo I."/>
            <person name="Al-Omari J."/>
            <person name="Rado J."/>
            <person name="Szerdahelyi G.S."/>
        </authorList>
    </citation>
    <scope>NUCLEOTIDE SEQUENCE [LARGE SCALE GENOMIC DNA]</scope>
    <source>
        <strain evidence="8 9">ZS-1/3</strain>
    </source>
</reference>
<keyword evidence="7" id="KW-0963">Cytoplasm</keyword>
<keyword evidence="7" id="KW-0690">Ribosome biogenesis</keyword>
<dbReference type="AlphaFoldDB" id="A0A7Y3RKI1"/>
<evidence type="ECO:0000313" key="9">
    <source>
        <dbReference type="Proteomes" id="UP000536835"/>
    </source>
</evidence>
<dbReference type="GO" id="GO:0006364">
    <property type="term" value="P:rRNA processing"/>
    <property type="evidence" value="ECO:0007669"/>
    <property type="project" value="UniProtKB-UniRule"/>
</dbReference>
<keyword evidence="5 7" id="KW-0378">Hydrolase</keyword>
<dbReference type="SUPFAM" id="SSF55486">
    <property type="entry name" value="Metalloproteases ('zincins'), catalytic domain"/>
    <property type="match status" value="1"/>
</dbReference>
<evidence type="ECO:0000256" key="1">
    <source>
        <dbReference type="ARBA" id="ARBA00010875"/>
    </source>
</evidence>
<dbReference type="InterPro" id="IPR023091">
    <property type="entry name" value="MetalPrtase_cat_dom_sf_prd"/>
</dbReference>
<keyword evidence="4 7" id="KW-0255">Endonuclease</keyword>
<name>A0A7Y3RKI1_9PROT</name>
<dbReference type="EMBL" id="JABFCX010000002">
    <property type="protein sequence ID" value="NNU15670.1"/>
    <property type="molecule type" value="Genomic_DNA"/>
</dbReference>
<dbReference type="NCBIfam" id="TIGR00043">
    <property type="entry name" value="rRNA maturation RNase YbeY"/>
    <property type="match status" value="1"/>
</dbReference>
<evidence type="ECO:0000256" key="7">
    <source>
        <dbReference type="HAMAP-Rule" id="MF_00009"/>
    </source>
</evidence>
<organism evidence="8 9">
    <name type="scientific">Parvularcula mediterranea</name>
    <dbReference type="NCBI Taxonomy" id="2732508"/>
    <lineage>
        <taxon>Bacteria</taxon>
        <taxon>Pseudomonadati</taxon>
        <taxon>Pseudomonadota</taxon>
        <taxon>Alphaproteobacteria</taxon>
        <taxon>Parvularculales</taxon>
        <taxon>Parvularculaceae</taxon>
        <taxon>Parvularcula</taxon>
    </lineage>
</organism>
<dbReference type="GO" id="GO:0004521">
    <property type="term" value="F:RNA endonuclease activity"/>
    <property type="evidence" value="ECO:0007669"/>
    <property type="project" value="UniProtKB-UniRule"/>
</dbReference>
<dbReference type="RefSeq" id="WP_198912298.1">
    <property type="nucleotide sequence ID" value="NZ_JABFCX010000002.1"/>
</dbReference>
<dbReference type="GO" id="GO:0005737">
    <property type="term" value="C:cytoplasm"/>
    <property type="evidence" value="ECO:0007669"/>
    <property type="project" value="UniProtKB-SubCell"/>
</dbReference>
<dbReference type="GO" id="GO:0004222">
    <property type="term" value="F:metalloendopeptidase activity"/>
    <property type="evidence" value="ECO:0007669"/>
    <property type="project" value="InterPro"/>
</dbReference>
<comment type="caution">
    <text evidence="8">The sequence shown here is derived from an EMBL/GenBank/DDBJ whole genome shotgun (WGS) entry which is preliminary data.</text>
</comment>
<keyword evidence="3 7" id="KW-0479">Metal-binding</keyword>